<dbReference type="RefSeq" id="WP_146201869.1">
    <property type="nucleotide sequence ID" value="NZ_JBHSCH010000022.1"/>
</dbReference>
<evidence type="ECO:0000313" key="2">
    <source>
        <dbReference type="Proteomes" id="UP000245048"/>
    </source>
</evidence>
<dbReference type="Proteomes" id="UP000245048">
    <property type="component" value="Unassembled WGS sequence"/>
</dbReference>
<name>A0A2U1V4U8_9PROT</name>
<organism evidence="1 2">
    <name type="scientific">Teichococcus aestuarii</name>
    <dbReference type="NCBI Taxonomy" id="568898"/>
    <lineage>
        <taxon>Bacteria</taxon>
        <taxon>Pseudomonadati</taxon>
        <taxon>Pseudomonadota</taxon>
        <taxon>Alphaproteobacteria</taxon>
        <taxon>Acetobacterales</taxon>
        <taxon>Roseomonadaceae</taxon>
        <taxon>Roseomonas</taxon>
    </lineage>
</organism>
<accession>A0A2U1V4U8</accession>
<evidence type="ECO:0000313" key="1">
    <source>
        <dbReference type="EMBL" id="PWC28948.1"/>
    </source>
</evidence>
<sequence length="62" mass="6814">MAGTIGRIVRALAQGAVRRQQYRAMGAVGLRGWKLDLLRALRGGRRGPAAHPEMPPRAPRRD</sequence>
<reference evidence="2" key="1">
    <citation type="submission" date="2017-10" db="EMBL/GenBank/DDBJ databases">
        <authorList>
            <person name="Toshchakov S.V."/>
            <person name="Goeva M.A."/>
        </authorList>
    </citation>
    <scope>NUCLEOTIDE SEQUENCE [LARGE SCALE GENOMIC DNA]</scope>
    <source>
        <strain evidence="2">JR1/69-1-13</strain>
    </source>
</reference>
<dbReference type="OrthoDB" id="9900790at2"/>
<gene>
    <name evidence="1" type="ORF">CR165_10150</name>
</gene>
<dbReference type="EMBL" id="PDOA01000005">
    <property type="protein sequence ID" value="PWC28948.1"/>
    <property type="molecule type" value="Genomic_DNA"/>
</dbReference>
<comment type="caution">
    <text evidence="1">The sequence shown here is derived from an EMBL/GenBank/DDBJ whole genome shotgun (WGS) entry which is preliminary data.</text>
</comment>
<dbReference type="AlphaFoldDB" id="A0A2U1V4U8"/>
<protein>
    <submittedName>
        <fullName evidence="1">Uncharacterized protein</fullName>
    </submittedName>
</protein>
<proteinExistence type="predicted"/>
<keyword evidence="2" id="KW-1185">Reference proteome</keyword>